<sequence length="68" mass="7268">MPRVGAGFSLALPYTPWHYVDRPFRGTGALTATDEIRTGRSGRGRAALAVGINLTGTGCLPFRFTVSE</sequence>
<protein>
    <submittedName>
        <fullName evidence="1">Uncharacterized protein</fullName>
    </submittedName>
</protein>
<keyword evidence="2" id="KW-1185">Reference proteome</keyword>
<organism evidence="1 2">
    <name type="scientific">Streptomyces yatensis</name>
    <dbReference type="NCBI Taxonomy" id="155177"/>
    <lineage>
        <taxon>Bacteria</taxon>
        <taxon>Bacillati</taxon>
        <taxon>Actinomycetota</taxon>
        <taxon>Actinomycetes</taxon>
        <taxon>Kitasatosporales</taxon>
        <taxon>Streptomycetaceae</taxon>
        <taxon>Streptomyces</taxon>
        <taxon>Streptomyces violaceusniger group</taxon>
    </lineage>
</organism>
<proteinExistence type="predicted"/>
<dbReference type="Proteomes" id="UP001499947">
    <property type="component" value="Unassembled WGS sequence"/>
</dbReference>
<evidence type="ECO:0000313" key="1">
    <source>
        <dbReference type="EMBL" id="GAA1708086.1"/>
    </source>
</evidence>
<name>A0ABN2IMN3_9ACTN</name>
<reference evidence="1 2" key="1">
    <citation type="journal article" date="2019" name="Int. J. Syst. Evol. Microbiol.">
        <title>The Global Catalogue of Microorganisms (GCM) 10K type strain sequencing project: providing services to taxonomists for standard genome sequencing and annotation.</title>
        <authorList>
            <consortium name="The Broad Institute Genomics Platform"/>
            <consortium name="The Broad Institute Genome Sequencing Center for Infectious Disease"/>
            <person name="Wu L."/>
            <person name="Ma J."/>
        </authorList>
    </citation>
    <scope>NUCLEOTIDE SEQUENCE [LARGE SCALE GENOMIC DNA]</scope>
    <source>
        <strain evidence="1 2">JCM 13244</strain>
    </source>
</reference>
<accession>A0ABN2IMN3</accession>
<dbReference type="EMBL" id="BAAALR010000063">
    <property type="protein sequence ID" value="GAA1708086.1"/>
    <property type="molecule type" value="Genomic_DNA"/>
</dbReference>
<evidence type="ECO:0000313" key="2">
    <source>
        <dbReference type="Proteomes" id="UP001499947"/>
    </source>
</evidence>
<comment type="caution">
    <text evidence="1">The sequence shown here is derived from an EMBL/GenBank/DDBJ whole genome shotgun (WGS) entry which is preliminary data.</text>
</comment>
<gene>
    <name evidence="1" type="ORF">GCM10009680_56120</name>
</gene>